<dbReference type="Pfam" id="PF13855">
    <property type="entry name" value="LRR_8"/>
    <property type="match status" value="1"/>
</dbReference>
<proteinExistence type="predicted"/>
<dbReference type="OrthoDB" id="27267at2759"/>
<dbReference type="PANTHER" id="PTHR24373">
    <property type="entry name" value="SLIT RELATED LEUCINE-RICH REPEAT NEURONAL PROTEIN"/>
    <property type="match status" value="1"/>
</dbReference>
<dbReference type="Gene3D" id="3.80.10.10">
    <property type="entry name" value="Ribonuclease Inhibitor"/>
    <property type="match status" value="1"/>
</dbReference>
<name>A0A8K0FZ99_IGNLU</name>
<evidence type="ECO:0000313" key="4">
    <source>
        <dbReference type="EMBL" id="KAF2879899.1"/>
    </source>
</evidence>
<evidence type="ECO:0000256" key="2">
    <source>
        <dbReference type="ARBA" id="ARBA00022729"/>
    </source>
</evidence>
<organism evidence="4 5">
    <name type="scientific">Ignelater luminosus</name>
    <name type="common">Cucubano</name>
    <name type="synonym">Pyrophorus luminosus</name>
    <dbReference type="NCBI Taxonomy" id="2038154"/>
    <lineage>
        <taxon>Eukaryota</taxon>
        <taxon>Metazoa</taxon>
        <taxon>Ecdysozoa</taxon>
        <taxon>Arthropoda</taxon>
        <taxon>Hexapoda</taxon>
        <taxon>Insecta</taxon>
        <taxon>Pterygota</taxon>
        <taxon>Neoptera</taxon>
        <taxon>Endopterygota</taxon>
        <taxon>Coleoptera</taxon>
        <taxon>Polyphaga</taxon>
        <taxon>Elateriformia</taxon>
        <taxon>Elateroidea</taxon>
        <taxon>Elateridae</taxon>
        <taxon>Agrypninae</taxon>
        <taxon>Pyrophorini</taxon>
        <taxon>Ignelater</taxon>
    </lineage>
</organism>
<dbReference type="InterPro" id="IPR032675">
    <property type="entry name" value="LRR_dom_sf"/>
</dbReference>
<dbReference type="InterPro" id="IPR001611">
    <property type="entry name" value="Leu-rich_rpt"/>
</dbReference>
<dbReference type="SMART" id="SM00369">
    <property type="entry name" value="LRR_TYP"/>
    <property type="match status" value="6"/>
</dbReference>
<dbReference type="PROSITE" id="PS51450">
    <property type="entry name" value="LRR"/>
    <property type="match status" value="1"/>
</dbReference>
<dbReference type="GO" id="GO:0005615">
    <property type="term" value="C:extracellular space"/>
    <property type="evidence" value="ECO:0007669"/>
    <property type="project" value="TreeGrafter"/>
</dbReference>
<dbReference type="EMBL" id="VTPC01091056">
    <property type="protein sequence ID" value="KAF2879899.1"/>
    <property type="molecule type" value="Genomic_DNA"/>
</dbReference>
<keyword evidence="1" id="KW-0433">Leucine-rich repeat</keyword>
<evidence type="ECO:0000256" key="1">
    <source>
        <dbReference type="ARBA" id="ARBA00022614"/>
    </source>
</evidence>
<evidence type="ECO:0000256" key="3">
    <source>
        <dbReference type="ARBA" id="ARBA00022737"/>
    </source>
</evidence>
<keyword evidence="2" id="KW-0732">Signal</keyword>
<dbReference type="GO" id="GO:0031012">
    <property type="term" value="C:extracellular matrix"/>
    <property type="evidence" value="ECO:0007669"/>
    <property type="project" value="TreeGrafter"/>
</dbReference>
<dbReference type="PANTHER" id="PTHR24373:SF370">
    <property type="entry name" value="FISH-LIPS, ISOFORM E"/>
    <property type="match status" value="1"/>
</dbReference>
<accession>A0A8K0FZ99</accession>
<gene>
    <name evidence="4" type="ORF">ILUMI_26268</name>
</gene>
<dbReference type="InterPro" id="IPR003591">
    <property type="entry name" value="Leu-rich_rpt_typical-subtyp"/>
</dbReference>
<comment type="caution">
    <text evidence="4">The sequence shown here is derived from an EMBL/GenBank/DDBJ whole genome shotgun (WGS) entry which is preliminary data.</text>
</comment>
<sequence>MPQLKGIYAYNSSVEIVFPSAFTNLPEIDVIDLSYNRIEDVVFDVFNDLNLQNVVLSSNNISHIDRGAFSNMPRLNSLLLDNNNLREFNKLWLTNSTSVKVLDLSSNNILALWAWSFEWFPDLAYLDVSFNKITEIGLGTFLNVKQLDFADFSGNDITEVKPNIFYRGITVRELRFAMNHISSLSEELFTAADIHLIALHMNPWTCPDLKKVMKWATIYNVKILDDTVDDRINNSQKGTDVLGSLDEVDTAQDGVEASLKL</sequence>
<protein>
    <submittedName>
        <fullName evidence="4">Uncharacterized protein</fullName>
    </submittedName>
</protein>
<keyword evidence="3" id="KW-0677">Repeat</keyword>
<dbReference type="AlphaFoldDB" id="A0A8K0FZ99"/>
<reference evidence="4" key="1">
    <citation type="submission" date="2019-08" db="EMBL/GenBank/DDBJ databases">
        <title>The genome of the North American firefly Photinus pyralis.</title>
        <authorList>
            <consortium name="Photinus pyralis genome working group"/>
            <person name="Fallon T.R."/>
            <person name="Sander Lower S.E."/>
            <person name="Weng J.-K."/>
        </authorList>
    </citation>
    <scope>NUCLEOTIDE SEQUENCE</scope>
    <source>
        <strain evidence="4">TRF0915ILg1</strain>
        <tissue evidence="4">Whole body</tissue>
    </source>
</reference>
<dbReference type="InterPro" id="IPR050328">
    <property type="entry name" value="Dev_Immune_Receptor"/>
</dbReference>
<dbReference type="Proteomes" id="UP000801492">
    <property type="component" value="Unassembled WGS sequence"/>
</dbReference>
<dbReference type="SUPFAM" id="SSF52058">
    <property type="entry name" value="L domain-like"/>
    <property type="match status" value="1"/>
</dbReference>
<evidence type="ECO:0000313" key="5">
    <source>
        <dbReference type="Proteomes" id="UP000801492"/>
    </source>
</evidence>
<keyword evidence="5" id="KW-1185">Reference proteome</keyword>